<organism evidence="3 4">
    <name type="scientific">Kribbella solani</name>
    <dbReference type="NCBI Taxonomy" id="236067"/>
    <lineage>
        <taxon>Bacteria</taxon>
        <taxon>Bacillati</taxon>
        <taxon>Actinomycetota</taxon>
        <taxon>Actinomycetes</taxon>
        <taxon>Propionibacteriales</taxon>
        <taxon>Kribbellaceae</taxon>
        <taxon>Kribbella</taxon>
    </lineage>
</organism>
<dbReference type="Gene3D" id="3.40.1610.10">
    <property type="entry name" value="CV3147-like domain"/>
    <property type="match status" value="1"/>
</dbReference>
<accession>A0A841DXT8</accession>
<dbReference type="RefSeq" id="WP_202887401.1">
    <property type="nucleotide sequence ID" value="NZ_BAAAVN010000007.1"/>
</dbReference>
<dbReference type="InterPro" id="IPR024071">
    <property type="entry name" value="S-Me-THD_C_sf"/>
</dbReference>
<evidence type="ECO:0000313" key="3">
    <source>
        <dbReference type="EMBL" id="MBB5980048.1"/>
    </source>
</evidence>
<dbReference type="EMBL" id="JACHNF010000001">
    <property type="protein sequence ID" value="MBB5980048.1"/>
    <property type="molecule type" value="Genomic_DNA"/>
</dbReference>
<comment type="caution">
    <text evidence="3">The sequence shown here is derived from an EMBL/GenBank/DDBJ whole genome shotgun (WGS) entry which is preliminary data.</text>
</comment>
<evidence type="ECO:0000259" key="2">
    <source>
        <dbReference type="Pfam" id="PF20906"/>
    </source>
</evidence>
<sequence length="365" mass="38197">MHPTQATQLTQMTEADLPAFTRGCAVLGTGGGGAVANAVPFLAQALRRFGPVPVARVEDLGDDELVVPLGGIGAPTVAMEMPGNAEQPRLICEEIEQLTGRRIAAVMSAEIGGGNGLGPILWATQLGVPMLDADGMGRAFPEVQMTSMHLAGITLNPTVLADVLGQVSTLRPADAAWAERQARALCVASGGMALIATYLMTAAQARGAVIEGSVSAAVRIGRSVQGPDPLAGLMAELGARCLIEGKVRDVNRTTGGGFVRGSVTIEGTGSCRGRMLRVELQNENLAVIESGEVLATVPDLITMVDPQTASAISTEMLRYGQRVALLAWPCHPLWRSPRALDLVGPRAFGYDLDYHPVEDRPSPAH</sequence>
<reference evidence="3 4" key="1">
    <citation type="submission" date="2020-08" db="EMBL/GenBank/DDBJ databases">
        <title>Sequencing the genomes of 1000 actinobacteria strains.</title>
        <authorList>
            <person name="Klenk H.-P."/>
        </authorList>
    </citation>
    <scope>NUCLEOTIDE SEQUENCE [LARGE SCALE GENOMIC DNA]</scope>
    <source>
        <strain evidence="3 4">DSM 17294</strain>
    </source>
</reference>
<dbReference type="AlphaFoldDB" id="A0A841DXT8"/>
<dbReference type="InterPro" id="IPR027479">
    <property type="entry name" value="S-Me-THD_N_sf"/>
</dbReference>
<dbReference type="Pfam" id="PF06032">
    <property type="entry name" value="S-Me-THD_N"/>
    <property type="match status" value="1"/>
</dbReference>
<name>A0A841DXT8_9ACTN</name>
<feature type="domain" description="S-Me-THD N-terminal" evidence="1">
    <location>
        <begin position="16"/>
        <end position="170"/>
    </location>
</feature>
<keyword evidence="4" id="KW-1185">Reference proteome</keyword>
<dbReference type="Gene3D" id="2.40.390.10">
    <property type="entry name" value="CV3147-like"/>
    <property type="match status" value="1"/>
</dbReference>
<dbReference type="InterPro" id="IPR010318">
    <property type="entry name" value="S-Me-THD_N"/>
</dbReference>
<dbReference type="SUPFAM" id="SSF160991">
    <property type="entry name" value="CV3147-like"/>
    <property type="match status" value="1"/>
</dbReference>
<gene>
    <name evidence="3" type="ORF">HDA44_003389</name>
</gene>
<dbReference type="Proteomes" id="UP000558997">
    <property type="component" value="Unassembled WGS sequence"/>
</dbReference>
<protein>
    <submittedName>
        <fullName evidence="3">DUF917 family protein</fullName>
    </submittedName>
</protein>
<dbReference type="Pfam" id="PF20906">
    <property type="entry name" value="S-Me-THD_C"/>
    <property type="match status" value="1"/>
</dbReference>
<evidence type="ECO:0000313" key="4">
    <source>
        <dbReference type="Proteomes" id="UP000558997"/>
    </source>
</evidence>
<feature type="domain" description="S-Me-THD-like C-terminal" evidence="2">
    <location>
        <begin position="174"/>
        <end position="357"/>
    </location>
</feature>
<evidence type="ECO:0000259" key="1">
    <source>
        <dbReference type="Pfam" id="PF06032"/>
    </source>
</evidence>
<dbReference type="InterPro" id="IPR048350">
    <property type="entry name" value="S-Me-THD-like_C"/>
</dbReference>
<proteinExistence type="predicted"/>